<feature type="domain" description="Novel STAND NTPase 5" evidence="1">
    <location>
        <begin position="229"/>
        <end position="352"/>
    </location>
</feature>
<proteinExistence type="predicted"/>
<dbReference type="InterPro" id="IPR043504">
    <property type="entry name" value="Peptidase_S1_PA_chymotrypsin"/>
</dbReference>
<dbReference type="Pfam" id="PF13365">
    <property type="entry name" value="Trypsin_2"/>
    <property type="match status" value="1"/>
</dbReference>
<dbReference type="InterPro" id="IPR057574">
    <property type="entry name" value="nSTAND_NTPase5_dom"/>
</dbReference>
<dbReference type="AlphaFoldDB" id="A0A918LI53"/>
<reference evidence="2" key="2">
    <citation type="submission" date="2020-09" db="EMBL/GenBank/DDBJ databases">
        <authorList>
            <person name="Sun Q."/>
            <person name="Ohkuma M."/>
        </authorList>
    </citation>
    <scope>NUCLEOTIDE SEQUENCE</scope>
    <source>
        <strain evidence="2">JCM 3276</strain>
    </source>
</reference>
<dbReference type="InterPro" id="IPR009003">
    <property type="entry name" value="Peptidase_S1_PA"/>
</dbReference>
<reference evidence="2" key="1">
    <citation type="journal article" date="2014" name="Int. J. Syst. Evol. Microbiol.">
        <title>Complete genome sequence of Corynebacterium casei LMG S-19264T (=DSM 44701T), isolated from a smear-ripened cheese.</title>
        <authorList>
            <consortium name="US DOE Joint Genome Institute (JGI-PGF)"/>
            <person name="Walter F."/>
            <person name="Albersmeier A."/>
            <person name="Kalinowski J."/>
            <person name="Ruckert C."/>
        </authorList>
    </citation>
    <scope>NUCLEOTIDE SEQUENCE</scope>
    <source>
        <strain evidence="2">JCM 3276</strain>
    </source>
</reference>
<accession>A0A918LI53</accession>
<keyword evidence="3" id="KW-1185">Reference proteome</keyword>
<dbReference type="SUPFAM" id="SSF48452">
    <property type="entry name" value="TPR-like"/>
    <property type="match status" value="2"/>
</dbReference>
<dbReference type="Proteomes" id="UP000660680">
    <property type="component" value="Unassembled WGS sequence"/>
</dbReference>
<sequence length="968" mass="104577">MRTGTGFLLHDGLVLTAAHVVPRDTAAFVRLRPSSGLLKCEVVWRRYDSPAGTGVDAALLRIGDDTFDAPRQPVRWGKVVTAAPCPVVATGFPVAMELRLRGRLEYRDAAQIRGELLPSSRVKAGRYEISVTTPVPVPVGSRSADTSRWAGMSGAGVCADGALVAIVAADSDAGGAGLTAIPVTTLLADPAFRRLVGDISLEPVELAALIERAPALPRSPIGLLRAEHAAVRFRGRDDLVASLRAWADDERGIDVMLVTAPAGSGKTRLAHELVRALRQVGWCAGFLDALCRPDLIGVVAESIEPVLLVVDYAETRVDQLRALIHLMEQLADRALSPIRLLLLARGAGEWWSALRSATRLLRVRPMEDVISLPDLLPDYASRVAAFRAAVTELAGGIAVLPGSDGVDVEPIDIDRLPLDRPEFVRALPVQMAALAAVLQRRTPVEIAAGATDEEVLLRHEERFWADTAAVHRIAHLHPNTLRQLVTVATLCPVVSSADATNLLRKLALLKGETANVLTAAAAWLRDLYGADGRYWDALVPDALGEYLVGTVEVDFGGLLDDLAEHVSGEQAVQMLTVLCRASERFPALSDRIVRYVLGRPRPMAFAAIAVTARGEHRIPCHALNLLVTMPALDAALVDDLLQATPSHTISLAEWAVSAATRLVDMRVAGTADDGHRLASAGDALQHLAFRLAETGRHDQALTHAVEMVRLRREAVARFGATPDGLVEALLSYGARLAAVGQLERAVRAGGEAIALCRSDDLWTDQVRLSAALHHYAIWLHESGRCDEAERAGGAAVRARAELARQDERYRAELANSSTNYAYYLQDVGRPEEGLPYALNAVDTYQLLVREAPDTYTVTFGRALINLARLLAGLDRVDEALDRAAEAVRVCRQLLREDTANPRAELVVALANYGRRLAAVKRFDDAIQALEEAEELTRKLAVAGPDRAQSRLTAIQNDLRILRRLVSSG</sequence>
<dbReference type="Pfam" id="PF13374">
    <property type="entry name" value="TPR_10"/>
    <property type="match status" value="1"/>
</dbReference>
<name>A0A918LI53_9PSEU</name>
<protein>
    <recommendedName>
        <fullName evidence="1">Novel STAND NTPase 5 domain-containing protein</fullName>
    </recommendedName>
</protein>
<evidence type="ECO:0000259" key="1">
    <source>
        <dbReference type="Pfam" id="PF25199"/>
    </source>
</evidence>
<dbReference type="Gene3D" id="2.40.10.10">
    <property type="entry name" value="Trypsin-like serine proteases"/>
    <property type="match status" value="1"/>
</dbReference>
<dbReference type="InterPro" id="IPR011990">
    <property type="entry name" value="TPR-like_helical_dom_sf"/>
</dbReference>
<comment type="caution">
    <text evidence="2">The sequence shown here is derived from an EMBL/GenBank/DDBJ whole genome shotgun (WGS) entry which is preliminary data.</text>
</comment>
<dbReference type="SUPFAM" id="SSF50494">
    <property type="entry name" value="Trypsin-like serine proteases"/>
    <property type="match status" value="1"/>
</dbReference>
<dbReference type="Gene3D" id="1.25.40.10">
    <property type="entry name" value="Tetratricopeptide repeat domain"/>
    <property type="match status" value="2"/>
</dbReference>
<dbReference type="Pfam" id="PF25199">
    <property type="entry name" value="nSTAND_NTPase5"/>
    <property type="match status" value="1"/>
</dbReference>
<evidence type="ECO:0000313" key="3">
    <source>
        <dbReference type="Proteomes" id="UP000660680"/>
    </source>
</evidence>
<dbReference type="SUPFAM" id="SSF52540">
    <property type="entry name" value="P-loop containing nucleoside triphosphate hydrolases"/>
    <property type="match status" value="1"/>
</dbReference>
<dbReference type="EMBL" id="BMRB01000007">
    <property type="protein sequence ID" value="GGS54712.1"/>
    <property type="molecule type" value="Genomic_DNA"/>
</dbReference>
<dbReference type="InterPro" id="IPR027417">
    <property type="entry name" value="P-loop_NTPase"/>
</dbReference>
<evidence type="ECO:0000313" key="2">
    <source>
        <dbReference type="EMBL" id="GGS54712.1"/>
    </source>
</evidence>
<dbReference type="RefSeq" id="WP_189213720.1">
    <property type="nucleotide sequence ID" value="NZ_BMRB01000007.1"/>
</dbReference>
<organism evidence="2 3">
    <name type="scientific">Actinokineospora fastidiosa</name>
    <dbReference type="NCBI Taxonomy" id="1816"/>
    <lineage>
        <taxon>Bacteria</taxon>
        <taxon>Bacillati</taxon>
        <taxon>Actinomycetota</taxon>
        <taxon>Actinomycetes</taxon>
        <taxon>Pseudonocardiales</taxon>
        <taxon>Pseudonocardiaceae</taxon>
        <taxon>Actinokineospora</taxon>
    </lineage>
</organism>
<gene>
    <name evidence="2" type="ORF">GCM10010171_57330</name>
</gene>